<protein>
    <submittedName>
        <fullName evidence="2">Rhodanese-like domain-containing protein</fullName>
    </submittedName>
</protein>
<dbReference type="AlphaFoldDB" id="A0A7M2YC90"/>
<proteinExistence type="predicted"/>
<dbReference type="Proteomes" id="UP000594195">
    <property type="component" value="Chromosome"/>
</dbReference>
<dbReference type="InterPro" id="IPR050229">
    <property type="entry name" value="GlpE_sulfurtransferase"/>
</dbReference>
<evidence type="ECO:0000313" key="2">
    <source>
        <dbReference type="EMBL" id="QOW11244.1"/>
    </source>
</evidence>
<organism evidence="2 3">
    <name type="scientific">Kaistella flava</name>
    <name type="common">ex Peng et al. 2021</name>
    <dbReference type="NCBI Taxonomy" id="2038776"/>
    <lineage>
        <taxon>Bacteria</taxon>
        <taxon>Pseudomonadati</taxon>
        <taxon>Bacteroidota</taxon>
        <taxon>Flavobacteriia</taxon>
        <taxon>Flavobacteriales</taxon>
        <taxon>Weeksellaceae</taxon>
        <taxon>Chryseobacterium group</taxon>
        <taxon>Kaistella</taxon>
    </lineage>
</organism>
<dbReference type="EMBL" id="CP040442">
    <property type="protein sequence ID" value="QOW11244.1"/>
    <property type="molecule type" value="Genomic_DNA"/>
</dbReference>
<dbReference type="PANTHER" id="PTHR43031">
    <property type="entry name" value="FAD-DEPENDENT OXIDOREDUCTASE"/>
    <property type="match status" value="1"/>
</dbReference>
<accession>A0A7M2YC90</accession>
<sequence length="126" mass="13904">MRLKSIFIIGAISIGLWSCKTASPVSAVSRAEVKEMVISPETTLVDVRIPEQFSEKTAPGAVNIPLAKIEDNLDFFRKQKQIVIFCNSGKQAAQAVEILKKNGIKNVYDAKTLQNVTAINKEKNEK</sequence>
<evidence type="ECO:0000313" key="3">
    <source>
        <dbReference type="Proteomes" id="UP000594195"/>
    </source>
</evidence>
<dbReference type="PROSITE" id="PS50206">
    <property type="entry name" value="RHODANESE_3"/>
    <property type="match status" value="1"/>
</dbReference>
<dbReference type="Gene3D" id="3.40.250.10">
    <property type="entry name" value="Rhodanese-like domain"/>
    <property type="match status" value="1"/>
</dbReference>
<feature type="domain" description="Rhodanese" evidence="1">
    <location>
        <begin position="38"/>
        <end position="117"/>
    </location>
</feature>
<keyword evidence="3" id="KW-1185">Reference proteome</keyword>
<dbReference type="CDD" id="cd00158">
    <property type="entry name" value="RHOD"/>
    <property type="match status" value="1"/>
</dbReference>
<dbReference type="SUPFAM" id="SSF52821">
    <property type="entry name" value="Rhodanese/Cell cycle control phosphatase"/>
    <property type="match status" value="1"/>
</dbReference>
<dbReference type="InterPro" id="IPR036873">
    <property type="entry name" value="Rhodanese-like_dom_sf"/>
</dbReference>
<dbReference type="PANTHER" id="PTHR43031:SF1">
    <property type="entry name" value="PYRIDINE NUCLEOTIDE-DISULPHIDE OXIDOREDUCTASE"/>
    <property type="match status" value="1"/>
</dbReference>
<dbReference type="SMART" id="SM00450">
    <property type="entry name" value="RHOD"/>
    <property type="match status" value="1"/>
</dbReference>
<name>A0A7M2YC90_9FLAO</name>
<dbReference type="InterPro" id="IPR001763">
    <property type="entry name" value="Rhodanese-like_dom"/>
</dbReference>
<dbReference type="RefSeq" id="WP_193811425.1">
    <property type="nucleotide sequence ID" value="NZ_CP040442.1"/>
</dbReference>
<gene>
    <name evidence="2" type="ORF">Q73A0000_13180</name>
</gene>
<dbReference type="Pfam" id="PF00581">
    <property type="entry name" value="Rhodanese"/>
    <property type="match status" value="1"/>
</dbReference>
<evidence type="ECO:0000259" key="1">
    <source>
        <dbReference type="PROSITE" id="PS50206"/>
    </source>
</evidence>
<reference evidence="2 3" key="1">
    <citation type="submission" date="2019-05" db="EMBL/GenBank/DDBJ databases">
        <title>Chryseobacterium sp. isolated from King George Island, maritime Antarctica.</title>
        <authorList>
            <person name="Peng X."/>
        </authorList>
    </citation>
    <scope>NUCLEOTIDE SEQUENCE [LARGE SCALE GENOMIC DNA]</scope>
    <source>
        <strain evidence="2 3">7-3A</strain>
    </source>
</reference>
<dbReference type="KEGG" id="kfa:Q73A0000_13180"/>